<feature type="transmembrane region" description="Helical" evidence="7">
    <location>
        <begin position="223"/>
        <end position="240"/>
    </location>
</feature>
<dbReference type="Pfam" id="PF00528">
    <property type="entry name" value="BPD_transp_1"/>
    <property type="match status" value="1"/>
</dbReference>
<dbReference type="PROSITE" id="PS50928">
    <property type="entry name" value="ABC_TM1"/>
    <property type="match status" value="1"/>
</dbReference>
<accession>M2WG63</accession>
<dbReference type="EMBL" id="ANHZ02000003">
    <property type="protein sequence ID" value="EME37532.1"/>
    <property type="molecule type" value="Genomic_DNA"/>
</dbReference>
<evidence type="ECO:0000256" key="5">
    <source>
        <dbReference type="ARBA" id="ARBA00022989"/>
    </source>
</evidence>
<feature type="transmembrane region" description="Helical" evidence="7">
    <location>
        <begin position="35"/>
        <end position="58"/>
    </location>
</feature>
<evidence type="ECO:0000256" key="4">
    <source>
        <dbReference type="ARBA" id="ARBA00022692"/>
    </source>
</evidence>
<feature type="region of interest" description="Disordered" evidence="8">
    <location>
        <begin position="307"/>
        <end position="333"/>
    </location>
</feature>
<comment type="subcellular location">
    <subcellularLocation>
        <location evidence="1 7">Cell membrane</location>
        <topology evidence="1 7">Multi-pass membrane protein</topology>
    </subcellularLocation>
</comment>
<evidence type="ECO:0000313" key="10">
    <source>
        <dbReference type="EMBL" id="EME37532.1"/>
    </source>
</evidence>
<dbReference type="CDD" id="cd06261">
    <property type="entry name" value="TM_PBP2"/>
    <property type="match status" value="1"/>
</dbReference>
<keyword evidence="6 7" id="KW-0472">Membrane</keyword>
<comment type="similarity">
    <text evidence="7">Belongs to the binding-protein-dependent transport system permease family.</text>
</comment>
<evidence type="ECO:0000256" key="3">
    <source>
        <dbReference type="ARBA" id="ARBA00022475"/>
    </source>
</evidence>
<dbReference type="PANTHER" id="PTHR43386">
    <property type="entry name" value="OLIGOPEPTIDE TRANSPORT SYSTEM PERMEASE PROTEIN APPC"/>
    <property type="match status" value="1"/>
</dbReference>
<dbReference type="Gene3D" id="1.10.3720.10">
    <property type="entry name" value="MetI-like"/>
    <property type="match status" value="1"/>
</dbReference>
<keyword evidence="11" id="KW-1185">Reference proteome</keyword>
<name>M2WG63_9MICC</name>
<evidence type="ECO:0000256" key="7">
    <source>
        <dbReference type="RuleBase" id="RU363032"/>
    </source>
</evidence>
<organism evidence="10 11">
    <name type="scientific">Kocuria palustris PEL</name>
    <dbReference type="NCBI Taxonomy" id="1236550"/>
    <lineage>
        <taxon>Bacteria</taxon>
        <taxon>Bacillati</taxon>
        <taxon>Actinomycetota</taxon>
        <taxon>Actinomycetes</taxon>
        <taxon>Micrococcales</taxon>
        <taxon>Micrococcaceae</taxon>
        <taxon>Kocuria</taxon>
    </lineage>
</organism>
<evidence type="ECO:0000256" key="1">
    <source>
        <dbReference type="ARBA" id="ARBA00004651"/>
    </source>
</evidence>
<dbReference type="PANTHER" id="PTHR43386:SF25">
    <property type="entry name" value="PEPTIDE ABC TRANSPORTER PERMEASE PROTEIN"/>
    <property type="match status" value="1"/>
</dbReference>
<gene>
    <name evidence="10" type="ORF">C884_01583</name>
</gene>
<feature type="transmembrane region" description="Helical" evidence="7">
    <location>
        <begin position="97"/>
        <end position="123"/>
    </location>
</feature>
<evidence type="ECO:0000256" key="6">
    <source>
        <dbReference type="ARBA" id="ARBA00023136"/>
    </source>
</evidence>
<keyword evidence="3" id="KW-1003">Cell membrane</keyword>
<proteinExistence type="inferred from homology"/>
<feature type="compositionally biased region" description="Low complexity" evidence="8">
    <location>
        <begin position="307"/>
        <end position="318"/>
    </location>
</feature>
<evidence type="ECO:0000256" key="8">
    <source>
        <dbReference type="SAM" id="MobiDB-lite"/>
    </source>
</evidence>
<comment type="caution">
    <text evidence="10">The sequence shown here is derived from an EMBL/GenBank/DDBJ whole genome shotgun (WGS) entry which is preliminary data.</text>
</comment>
<dbReference type="Proteomes" id="UP000009877">
    <property type="component" value="Unassembled WGS sequence"/>
</dbReference>
<dbReference type="InterPro" id="IPR000515">
    <property type="entry name" value="MetI-like"/>
</dbReference>
<evidence type="ECO:0000313" key="11">
    <source>
        <dbReference type="Proteomes" id="UP000009877"/>
    </source>
</evidence>
<feature type="transmembrane region" description="Helical" evidence="7">
    <location>
        <begin position="260"/>
        <end position="283"/>
    </location>
</feature>
<dbReference type="InterPro" id="IPR050366">
    <property type="entry name" value="BP-dependent_transpt_permease"/>
</dbReference>
<keyword evidence="5 7" id="KW-1133">Transmembrane helix</keyword>
<dbReference type="GO" id="GO:0055085">
    <property type="term" value="P:transmembrane transport"/>
    <property type="evidence" value="ECO:0007669"/>
    <property type="project" value="InterPro"/>
</dbReference>
<keyword evidence="4 7" id="KW-0812">Transmembrane</keyword>
<dbReference type="GO" id="GO:0005886">
    <property type="term" value="C:plasma membrane"/>
    <property type="evidence" value="ECO:0007669"/>
    <property type="project" value="UniProtKB-SubCell"/>
</dbReference>
<protein>
    <submittedName>
        <fullName evidence="10">Oligopeptide transport system permease protein OppC</fullName>
    </submittedName>
</protein>
<dbReference type="RefSeq" id="WP_006213648.1">
    <property type="nucleotide sequence ID" value="NZ_ANHZ02000003.1"/>
</dbReference>
<keyword evidence="2 7" id="KW-0813">Transport</keyword>
<dbReference type="AlphaFoldDB" id="M2WG63"/>
<dbReference type="STRING" id="71999.KPaMU14_01335"/>
<dbReference type="InterPro" id="IPR035906">
    <property type="entry name" value="MetI-like_sf"/>
</dbReference>
<dbReference type="SUPFAM" id="SSF161098">
    <property type="entry name" value="MetI-like"/>
    <property type="match status" value="1"/>
</dbReference>
<evidence type="ECO:0000259" key="9">
    <source>
        <dbReference type="PROSITE" id="PS50928"/>
    </source>
</evidence>
<feature type="domain" description="ABC transmembrane type-1" evidence="9">
    <location>
        <begin position="94"/>
        <end position="283"/>
    </location>
</feature>
<feature type="transmembrane region" description="Helical" evidence="7">
    <location>
        <begin position="143"/>
        <end position="167"/>
    </location>
</feature>
<sequence length="333" mass="34030">MSASTTRAPSTGAIGGGPVRDSLTRRFLARTESKAGLILTGAVLLVAILGPFLAAALTGHTTTEFVGRPFVADGAALGTDNLGRDVLSRWLAGGWRLLLWSAAATVLGVGLGAVLGMVAAMRGGWLDALIMRIGDIGLALPQLVFAMLAVTVLGPKGWVLILVVGLTHAPRTARVMRSAAVGVVGEDYVLASHMYAVPQWRILAQDILPNVTGPLMVELGLRMTYSIGALASLSFLGLGMQPPTADWGLMINENRIALAVQPWGVLLPVLAIAVLTVGTNLIADGIAAASAGGSSVVEEDLEGIRAGAQGAAPAGGPAVPESDAASSPEEGRR</sequence>
<evidence type="ECO:0000256" key="2">
    <source>
        <dbReference type="ARBA" id="ARBA00022448"/>
    </source>
</evidence>
<reference evidence="10 11" key="1">
    <citation type="journal article" date="2014" name="Genome Announc.">
        <title>Draft Genome Sequence of Kocuria palustris PEL.</title>
        <authorList>
            <person name="Sharma G."/>
            <person name="Khatri I."/>
            <person name="Subramanian S."/>
        </authorList>
    </citation>
    <scope>NUCLEOTIDE SEQUENCE [LARGE SCALE GENOMIC DNA]</scope>
    <source>
        <strain evidence="10 11">PEL</strain>
    </source>
</reference>